<gene>
    <name evidence="15" type="ORF">C3942_06210</name>
</gene>
<evidence type="ECO:0000256" key="5">
    <source>
        <dbReference type="ARBA" id="ARBA00022552"/>
    </source>
</evidence>
<dbReference type="PRINTS" id="PR02008">
    <property type="entry name" value="RCMTFAMILY"/>
</dbReference>
<proteinExistence type="inferred from homology"/>
<evidence type="ECO:0000256" key="9">
    <source>
        <dbReference type="ARBA" id="ARBA00022884"/>
    </source>
</evidence>
<dbReference type="Proteomes" id="UP000238220">
    <property type="component" value="Unassembled WGS sequence"/>
</dbReference>
<dbReference type="PANTHER" id="PTHR22807:SF61">
    <property type="entry name" value="NOL1_NOP2_SUN FAMILY PROTEIN _ ANTITERMINATION NUSB DOMAIN-CONTAINING PROTEIN"/>
    <property type="match status" value="1"/>
</dbReference>
<comment type="subcellular location">
    <subcellularLocation>
        <location evidence="2">Cytoplasm</location>
    </subcellularLocation>
</comment>
<evidence type="ECO:0000256" key="3">
    <source>
        <dbReference type="ARBA" id="ARBA00012140"/>
    </source>
</evidence>
<dbReference type="PROSITE" id="PS51686">
    <property type="entry name" value="SAM_MT_RSMB_NOP"/>
    <property type="match status" value="1"/>
</dbReference>
<dbReference type="Pfam" id="PF01029">
    <property type="entry name" value="NusB"/>
    <property type="match status" value="1"/>
</dbReference>
<evidence type="ECO:0000256" key="2">
    <source>
        <dbReference type="ARBA" id="ARBA00004496"/>
    </source>
</evidence>
<evidence type="ECO:0000256" key="1">
    <source>
        <dbReference type="ARBA" id="ARBA00002724"/>
    </source>
</evidence>
<keyword evidence="5" id="KW-0698">rRNA processing</keyword>
<feature type="binding site" evidence="13">
    <location>
        <position position="318"/>
    </location>
    <ligand>
        <name>S-adenosyl-L-methionine</name>
        <dbReference type="ChEBI" id="CHEBI:59789"/>
    </ligand>
</feature>
<protein>
    <recommendedName>
        <fullName evidence="3">16S rRNA (cytosine(967)-C(5))-methyltransferase</fullName>
        <ecNumber evidence="3">2.1.1.176</ecNumber>
    </recommendedName>
    <alternativeName>
        <fullName evidence="10">16S rRNA m5C967 methyltransferase</fullName>
    </alternativeName>
    <alternativeName>
        <fullName evidence="11">rRNA (cytosine-C(5)-)-methyltransferase RsmB</fullName>
    </alternativeName>
</protein>
<evidence type="ECO:0000256" key="8">
    <source>
        <dbReference type="ARBA" id="ARBA00022691"/>
    </source>
</evidence>
<dbReference type="GO" id="GO:0070475">
    <property type="term" value="P:rRNA base methylation"/>
    <property type="evidence" value="ECO:0007669"/>
    <property type="project" value="TreeGrafter"/>
</dbReference>
<sequence>MKPSRNSRVNAARIVARVMLGHSLDDCYASLPPDLPDLSFMKALVYGVIRDHRLLSALLDRLLDKPLSPDPLLHALLLCGLYQLRSMDVADHAALNETVSAVEELKFAPARGLVNAVLRRYQREGKALEAQLPADPALRNSHPDWLAGKLEADWPRDWQHLLAANNRQGPMTLRINRREMSRETWLERARGIGIGAQALDDCPDAVVLDEARPVAKIPGFNAGHVSVQDASAQLAVELMDLRYGQRVLDACAAPGGKTAHMLERQALELTALDSDSRRLVRVDENLRRLKLRAQLIAGDAATPAKWWDRKLYDRILVDAPCSGTGVIRRHPDIKWLRRKTDIPQLQLQQLRLLKSLWPLLAPGGRLVYATCSILRAEGDEVMGRFLSLSDDLQATRIEADWGEPTEFGRRIAPGDTHDGFYYAVLVRNV</sequence>
<evidence type="ECO:0000256" key="12">
    <source>
        <dbReference type="ARBA" id="ARBA00047283"/>
    </source>
</evidence>
<reference evidence="15 16" key="1">
    <citation type="submission" date="2018-02" db="EMBL/GenBank/DDBJ databases">
        <title>Genome sequencing of Solimonas sp. HR-BB.</title>
        <authorList>
            <person name="Lee Y."/>
            <person name="Jeon C.O."/>
        </authorList>
    </citation>
    <scope>NUCLEOTIDE SEQUENCE [LARGE SCALE GENOMIC DNA]</scope>
    <source>
        <strain evidence="15 16">HR-BB</strain>
    </source>
</reference>
<dbReference type="InterPro" id="IPR035926">
    <property type="entry name" value="NusB-like_sf"/>
</dbReference>
<organism evidence="15 16">
    <name type="scientific">Solimonas fluminis</name>
    <dbReference type="NCBI Taxonomy" id="2086571"/>
    <lineage>
        <taxon>Bacteria</taxon>
        <taxon>Pseudomonadati</taxon>
        <taxon>Pseudomonadota</taxon>
        <taxon>Gammaproteobacteria</taxon>
        <taxon>Nevskiales</taxon>
        <taxon>Nevskiaceae</taxon>
        <taxon>Solimonas</taxon>
    </lineage>
</organism>
<keyword evidence="6 13" id="KW-0489">Methyltransferase</keyword>
<dbReference type="GO" id="GO:0006355">
    <property type="term" value="P:regulation of DNA-templated transcription"/>
    <property type="evidence" value="ECO:0007669"/>
    <property type="project" value="InterPro"/>
</dbReference>
<feature type="binding site" evidence="13">
    <location>
        <position position="273"/>
    </location>
    <ligand>
        <name>S-adenosyl-L-methionine</name>
        <dbReference type="ChEBI" id="CHEBI:59789"/>
    </ligand>
</feature>
<dbReference type="NCBIfam" id="TIGR00563">
    <property type="entry name" value="rsmB"/>
    <property type="match status" value="1"/>
</dbReference>
<feature type="active site" description="Nucleophile" evidence="13">
    <location>
        <position position="371"/>
    </location>
</feature>
<comment type="catalytic activity">
    <reaction evidence="12">
        <text>cytidine(967) in 16S rRNA + S-adenosyl-L-methionine = 5-methylcytidine(967) in 16S rRNA + S-adenosyl-L-homocysteine + H(+)</text>
        <dbReference type="Rhea" id="RHEA:42748"/>
        <dbReference type="Rhea" id="RHEA-COMP:10219"/>
        <dbReference type="Rhea" id="RHEA-COMP:10220"/>
        <dbReference type="ChEBI" id="CHEBI:15378"/>
        <dbReference type="ChEBI" id="CHEBI:57856"/>
        <dbReference type="ChEBI" id="CHEBI:59789"/>
        <dbReference type="ChEBI" id="CHEBI:74483"/>
        <dbReference type="ChEBI" id="CHEBI:82748"/>
        <dbReference type="EC" id="2.1.1.176"/>
    </reaction>
</comment>
<comment type="similarity">
    <text evidence="13">Belongs to the class I-like SAM-binding methyltransferase superfamily. RsmB/NOP family.</text>
</comment>
<dbReference type="FunFam" id="3.40.50.150:FF:000022">
    <property type="entry name" value="Ribosomal RNA small subunit methyltransferase B"/>
    <property type="match status" value="1"/>
</dbReference>
<evidence type="ECO:0000256" key="10">
    <source>
        <dbReference type="ARBA" id="ARBA00030399"/>
    </source>
</evidence>
<evidence type="ECO:0000313" key="16">
    <source>
        <dbReference type="Proteomes" id="UP000238220"/>
    </source>
</evidence>
<evidence type="ECO:0000256" key="4">
    <source>
        <dbReference type="ARBA" id="ARBA00022490"/>
    </source>
</evidence>
<keyword evidence="16" id="KW-1185">Reference proteome</keyword>
<dbReference type="Gene3D" id="1.10.940.10">
    <property type="entry name" value="NusB-like"/>
    <property type="match status" value="1"/>
</dbReference>
<evidence type="ECO:0000256" key="13">
    <source>
        <dbReference type="PROSITE-ProRule" id="PRU01023"/>
    </source>
</evidence>
<evidence type="ECO:0000256" key="11">
    <source>
        <dbReference type="ARBA" id="ARBA00031088"/>
    </source>
</evidence>
<dbReference type="RefSeq" id="WP_104229487.1">
    <property type="nucleotide sequence ID" value="NZ_PSNW01000002.1"/>
</dbReference>
<dbReference type="InterPro" id="IPR001678">
    <property type="entry name" value="MeTrfase_RsmB-F_NOP2_dom"/>
</dbReference>
<feature type="binding site" evidence="13">
    <location>
        <begin position="251"/>
        <end position="257"/>
    </location>
    <ligand>
        <name>S-adenosyl-L-methionine</name>
        <dbReference type="ChEBI" id="CHEBI:59789"/>
    </ligand>
</feature>
<dbReference type="CDD" id="cd02440">
    <property type="entry name" value="AdoMet_MTases"/>
    <property type="match status" value="1"/>
</dbReference>
<evidence type="ECO:0000313" key="15">
    <source>
        <dbReference type="EMBL" id="PPE75261.1"/>
    </source>
</evidence>
<keyword evidence="4" id="KW-0963">Cytoplasm</keyword>
<dbReference type="AlphaFoldDB" id="A0A2S5TJX3"/>
<dbReference type="SUPFAM" id="SSF53335">
    <property type="entry name" value="S-adenosyl-L-methionine-dependent methyltransferases"/>
    <property type="match status" value="1"/>
</dbReference>
<evidence type="ECO:0000259" key="14">
    <source>
        <dbReference type="PROSITE" id="PS51686"/>
    </source>
</evidence>
<keyword evidence="7 13" id="KW-0808">Transferase</keyword>
<dbReference type="NCBIfam" id="NF008149">
    <property type="entry name" value="PRK10901.1"/>
    <property type="match status" value="1"/>
</dbReference>
<dbReference type="InterPro" id="IPR023267">
    <property type="entry name" value="RCMT"/>
</dbReference>
<dbReference type="OrthoDB" id="9810297at2"/>
<feature type="binding site" evidence="13">
    <location>
        <position position="299"/>
    </location>
    <ligand>
        <name>S-adenosyl-L-methionine</name>
        <dbReference type="ChEBI" id="CHEBI:59789"/>
    </ligand>
</feature>
<keyword evidence="9 13" id="KW-0694">RNA-binding</keyword>
<dbReference type="Gene3D" id="1.10.287.730">
    <property type="entry name" value="Helix hairpin bin"/>
    <property type="match status" value="1"/>
</dbReference>
<dbReference type="InterPro" id="IPR029063">
    <property type="entry name" value="SAM-dependent_MTases_sf"/>
</dbReference>
<dbReference type="Pfam" id="PF01189">
    <property type="entry name" value="Methyltr_RsmB-F"/>
    <property type="match status" value="1"/>
</dbReference>
<dbReference type="SUPFAM" id="SSF48013">
    <property type="entry name" value="NusB-like"/>
    <property type="match status" value="1"/>
</dbReference>
<dbReference type="GO" id="GO:0009383">
    <property type="term" value="F:rRNA (cytosine-C5-)-methyltransferase activity"/>
    <property type="evidence" value="ECO:0007669"/>
    <property type="project" value="TreeGrafter"/>
</dbReference>
<dbReference type="PANTHER" id="PTHR22807">
    <property type="entry name" value="NOP2 YEAST -RELATED NOL1/NOP2/FMU SUN DOMAIN-CONTAINING"/>
    <property type="match status" value="1"/>
</dbReference>
<keyword evidence="8 13" id="KW-0949">S-adenosyl-L-methionine</keyword>
<dbReference type="InterPro" id="IPR004573">
    <property type="entry name" value="rRNA_ssu_MeTfrase_B"/>
</dbReference>
<dbReference type="InterPro" id="IPR054728">
    <property type="entry name" value="RsmB-like_ferredoxin"/>
</dbReference>
<dbReference type="Gene3D" id="3.40.50.150">
    <property type="entry name" value="Vaccinia Virus protein VP39"/>
    <property type="match status" value="1"/>
</dbReference>
<accession>A0A2S5TJX3</accession>
<feature type="domain" description="SAM-dependent MTase RsmB/NOP-type" evidence="14">
    <location>
        <begin position="161"/>
        <end position="428"/>
    </location>
</feature>
<dbReference type="Pfam" id="PF22458">
    <property type="entry name" value="RsmF-B_ferredox"/>
    <property type="match status" value="1"/>
</dbReference>
<dbReference type="GO" id="GO:0005829">
    <property type="term" value="C:cytosol"/>
    <property type="evidence" value="ECO:0007669"/>
    <property type="project" value="TreeGrafter"/>
</dbReference>
<dbReference type="Gene3D" id="3.30.70.1170">
    <property type="entry name" value="Sun protein, domain 3"/>
    <property type="match status" value="1"/>
</dbReference>
<dbReference type="EMBL" id="PSNW01000002">
    <property type="protein sequence ID" value="PPE75261.1"/>
    <property type="molecule type" value="Genomic_DNA"/>
</dbReference>
<dbReference type="InterPro" id="IPR049560">
    <property type="entry name" value="MeTrfase_RsmB-F_NOP2_cat"/>
</dbReference>
<dbReference type="EC" id="2.1.1.176" evidence="3"/>
<evidence type="ECO:0000256" key="7">
    <source>
        <dbReference type="ARBA" id="ARBA00022679"/>
    </source>
</evidence>
<name>A0A2S5TJX3_9GAMM</name>
<comment type="function">
    <text evidence="1">Specifically methylates the cytosine at position 967 (m5C967) of 16S rRNA.</text>
</comment>
<dbReference type="GO" id="GO:0003723">
    <property type="term" value="F:RNA binding"/>
    <property type="evidence" value="ECO:0007669"/>
    <property type="project" value="UniProtKB-UniRule"/>
</dbReference>
<comment type="caution">
    <text evidence="15">The sequence shown here is derived from an EMBL/GenBank/DDBJ whole genome shotgun (WGS) entry which is preliminary data.</text>
</comment>
<evidence type="ECO:0000256" key="6">
    <source>
        <dbReference type="ARBA" id="ARBA00022603"/>
    </source>
</evidence>
<dbReference type="InterPro" id="IPR006027">
    <property type="entry name" value="NusB_RsmB_TIM44"/>
</dbReference>